<comment type="caution">
    <text evidence="4">The sequence shown here is derived from an EMBL/GenBank/DDBJ whole genome shotgun (WGS) entry which is preliminary data.</text>
</comment>
<accession>A0ABX0FDW1</accession>
<dbReference type="Gene3D" id="3.40.50.2000">
    <property type="entry name" value="Glycogen Phosphorylase B"/>
    <property type="match status" value="2"/>
</dbReference>
<proteinExistence type="predicted"/>
<organism evidence="4 5">
    <name type="scientific">Saccharibacillus alkalitolerans</name>
    <dbReference type="NCBI Taxonomy" id="2705290"/>
    <lineage>
        <taxon>Bacteria</taxon>
        <taxon>Bacillati</taxon>
        <taxon>Bacillota</taxon>
        <taxon>Bacilli</taxon>
        <taxon>Bacillales</taxon>
        <taxon>Paenibacillaceae</taxon>
        <taxon>Saccharibacillus</taxon>
    </lineage>
</organism>
<dbReference type="CDD" id="cd03809">
    <property type="entry name" value="GT4_MtfB-like"/>
    <property type="match status" value="1"/>
</dbReference>
<dbReference type="RefSeq" id="WP_166280072.1">
    <property type="nucleotide sequence ID" value="NZ_JAAFGS010000016.1"/>
</dbReference>
<dbReference type="SUPFAM" id="SSF53756">
    <property type="entry name" value="UDP-Glycosyltransferase/glycogen phosphorylase"/>
    <property type="match status" value="1"/>
</dbReference>
<evidence type="ECO:0000259" key="3">
    <source>
        <dbReference type="Pfam" id="PF13439"/>
    </source>
</evidence>
<dbReference type="Proteomes" id="UP000800303">
    <property type="component" value="Unassembled WGS sequence"/>
</dbReference>
<evidence type="ECO:0000313" key="5">
    <source>
        <dbReference type="Proteomes" id="UP000800303"/>
    </source>
</evidence>
<feature type="domain" description="Glycosyltransferase subfamily 4-like N-terminal" evidence="3">
    <location>
        <begin position="19"/>
        <end position="171"/>
    </location>
</feature>
<gene>
    <name evidence="4" type="ORF">GYN08_23075</name>
</gene>
<dbReference type="Pfam" id="PF00534">
    <property type="entry name" value="Glycos_transf_1"/>
    <property type="match status" value="1"/>
</dbReference>
<dbReference type="InterPro" id="IPR001296">
    <property type="entry name" value="Glyco_trans_1"/>
</dbReference>
<keyword evidence="1" id="KW-0808">Transferase</keyword>
<evidence type="ECO:0000259" key="2">
    <source>
        <dbReference type="Pfam" id="PF00534"/>
    </source>
</evidence>
<sequence>MNKTRIYINGRFLKASVTGVQRYAYELLRTVDRLIGRDDPAVRGYEFVVLAPTGDIHELGTRHIEVRQAGRFGGQLWEQLSLPKLAKDGFLLNLCNAAPLFKRRQAVTLHDAAVYSVPDTYSAAFKLWYKLMFRTLGRSAPLILTCSKNSKDELMRHCGIRGDKIQVIYHGKEHVLQTGTSPEFPEKQGLKRPFVLAVSSSSPNKNFRSIVRAAELIGDQGFDFVIAGGTNPKIFKSEDTELGENVRHVGYVEDEELRTLYESAACFVFPSFYEGFGFPPLEAMACGCPVVVSDTASLPEVCGDAVLYCDPSRPEDIAEKLARVMHDPALREEMKRKGLAQSAKFSWEKCAYETLAEVKLHAAGRTANQAARSESRKAEA</sequence>
<keyword evidence="5" id="KW-1185">Reference proteome</keyword>
<feature type="domain" description="Glycosyl transferase family 1" evidence="2">
    <location>
        <begin position="186"/>
        <end position="338"/>
    </location>
</feature>
<dbReference type="PANTHER" id="PTHR46401">
    <property type="entry name" value="GLYCOSYLTRANSFERASE WBBK-RELATED"/>
    <property type="match status" value="1"/>
</dbReference>
<evidence type="ECO:0000256" key="1">
    <source>
        <dbReference type="ARBA" id="ARBA00022679"/>
    </source>
</evidence>
<reference evidence="4 5" key="1">
    <citation type="submission" date="2020-01" db="EMBL/GenBank/DDBJ databases">
        <title>Polyphasic characterisation and genomic insights into a novel alkali tolerant bacterium VR-M41.</title>
        <authorList>
            <person name="Vemuluri V.R."/>
        </authorList>
    </citation>
    <scope>NUCLEOTIDE SEQUENCE [LARGE SCALE GENOMIC DNA]</scope>
    <source>
        <strain evidence="4 5">VR-M41</strain>
    </source>
</reference>
<name>A0ABX0FDW1_9BACL</name>
<protein>
    <submittedName>
        <fullName evidence="4">Glycosyltransferase family 4 protein</fullName>
    </submittedName>
</protein>
<evidence type="ECO:0000313" key="4">
    <source>
        <dbReference type="EMBL" id="NGZ78183.1"/>
    </source>
</evidence>
<dbReference type="PANTHER" id="PTHR46401:SF2">
    <property type="entry name" value="GLYCOSYLTRANSFERASE WBBK-RELATED"/>
    <property type="match status" value="1"/>
</dbReference>
<dbReference type="EMBL" id="JAAFGS010000016">
    <property type="protein sequence ID" value="NGZ78183.1"/>
    <property type="molecule type" value="Genomic_DNA"/>
</dbReference>
<dbReference type="Pfam" id="PF13439">
    <property type="entry name" value="Glyco_transf_4"/>
    <property type="match status" value="1"/>
</dbReference>
<dbReference type="InterPro" id="IPR028098">
    <property type="entry name" value="Glyco_trans_4-like_N"/>
</dbReference>